<feature type="domain" description="S1 motif" evidence="2">
    <location>
        <begin position="67"/>
        <end position="128"/>
    </location>
</feature>
<dbReference type="GO" id="GO:0003676">
    <property type="term" value="F:nucleic acid binding"/>
    <property type="evidence" value="ECO:0007669"/>
    <property type="project" value="InterPro"/>
</dbReference>
<comment type="caution">
    <text evidence="3">The sequence shown here is derived from an EMBL/GenBank/DDBJ whole genome shotgun (WGS) entry which is preliminary data.</text>
</comment>
<evidence type="ECO:0000259" key="2">
    <source>
        <dbReference type="SMART" id="SM00316"/>
    </source>
</evidence>
<dbReference type="Gene3D" id="1.10.10.10">
    <property type="entry name" value="Winged helix-like DNA-binding domain superfamily/Winged helix DNA-binding domain"/>
    <property type="match status" value="1"/>
</dbReference>
<dbReference type="Proteomes" id="UP000317155">
    <property type="component" value="Unassembled WGS sequence"/>
</dbReference>
<dbReference type="InterPro" id="IPR003029">
    <property type="entry name" value="S1_domain"/>
</dbReference>
<dbReference type="PANTHER" id="PTHR37296">
    <property type="entry name" value="CONSERVED VIRULENCE FACTOR B"/>
    <property type="match status" value="1"/>
</dbReference>
<keyword evidence="4" id="KW-1185">Reference proteome</keyword>
<sequence>MPEIGRFNTLEIAALDTDGAHFQTSAGEILLPAREVPAAAQVGEHLRVFVYHDGARLLATMRAPLAQVGEFALFKVAQVTPVGAFLDWGLPKELLVPFSEQPRRMQAGRKYLVKICLDNRGRIVATGRLDPCLEPGSGDLKDGDEVALMIREFTDLGAKVIVNELYDGLLYRDELRAGLHRGTRLRGFVKHVREDGKIDVTLRRVGAEGIVEARERILAELARSGELPLHDDSPPELIRERLGMSKKTFKRAVGGLYKEGLIEPPEGGIRLRRP</sequence>
<dbReference type="AlphaFoldDB" id="A0A550J9C5"/>
<dbReference type="InterPro" id="IPR039566">
    <property type="entry name" value="CvfB_S1_st"/>
</dbReference>
<evidence type="ECO:0000313" key="3">
    <source>
        <dbReference type="EMBL" id="TRO79743.1"/>
    </source>
</evidence>
<reference evidence="3 4" key="1">
    <citation type="submission" date="2019-07" db="EMBL/GenBank/DDBJ databases">
        <title>Insights of Desulfuromonas acetexigens electromicrobiology.</title>
        <authorList>
            <person name="Katuri K."/>
            <person name="Sapireddy V."/>
            <person name="Shaw D.R."/>
            <person name="Saikaly P."/>
        </authorList>
    </citation>
    <scope>NUCLEOTIDE SEQUENCE [LARGE SCALE GENOMIC DNA]</scope>
    <source>
        <strain evidence="3 4">2873</strain>
    </source>
</reference>
<dbReference type="PANTHER" id="PTHR37296:SF1">
    <property type="entry name" value="CONSERVED VIRULENCE FACTOR B"/>
    <property type="match status" value="1"/>
</dbReference>
<gene>
    <name evidence="3" type="ORF">FL622_12605</name>
</gene>
<dbReference type="SMART" id="SM00316">
    <property type="entry name" value="S1"/>
    <property type="match status" value="2"/>
</dbReference>
<dbReference type="InterPro" id="IPR012340">
    <property type="entry name" value="NA-bd_OB-fold"/>
</dbReference>
<dbReference type="InterPro" id="IPR040764">
    <property type="entry name" value="CvfB_WH"/>
</dbReference>
<organism evidence="3 4">
    <name type="scientific">Trichloromonas acetexigens</name>
    <dbReference type="NCBI Taxonomy" id="38815"/>
    <lineage>
        <taxon>Bacteria</taxon>
        <taxon>Pseudomonadati</taxon>
        <taxon>Thermodesulfobacteriota</taxon>
        <taxon>Desulfuromonadia</taxon>
        <taxon>Desulfuromonadales</taxon>
        <taxon>Trichloromonadaceae</taxon>
        <taxon>Trichloromonas</taxon>
    </lineage>
</organism>
<feature type="domain" description="S1 motif" evidence="2">
    <location>
        <begin position="141"/>
        <end position="203"/>
    </location>
</feature>
<dbReference type="Pfam" id="PF17783">
    <property type="entry name" value="WHD_CvfB"/>
    <property type="match status" value="1"/>
</dbReference>
<dbReference type="InterPro" id="IPR036388">
    <property type="entry name" value="WH-like_DNA-bd_sf"/>
</dbReference>
<protein>
    <submittedName>
        <fullName evidence="3">GntR family transcriptional regulator</fullName>
    </submittedName>
</protein>
<dbReference type="RefSeq" id="WP_092058848.1">
    <property type="nucleotide sequence ID" value="NZ_FOJJ01000041.1"/>
</dbReference>
<proteinExistence type="inferred from homology"/>
<dbReference type="PIRSF" id="PIRSF012524">
    <property type="entry name" value="YitL_S1"/>
    <property type="match status" value="1"/>
</dbReference>
<dbReference type="EMBL" id="VJVV01000009">
    <property type="protein sequence ID" value="TRO79743.1"/>
    <property type="molecule type" value="Genomic_DNA"/>
</dbReference>
<evidence type="ECO:0000256" key="1">
    <source>
        <dbReference type="PIRNR" id="PIRNR012524"/>
    </source>
</evidence>
<comment type="similarity">
    <text evidence="1">Belongs to the CvfB family.</text>
</comment>
<evidence type="ECO:0000313" key="4">
    <source>
        <dbReference type="Proteomes" id="UP000317155"/>
    </source>
</evidence>
<accession>A0A550J9C5</accession>
<dbReference type="Gene3D" id="2.40.50.140">
    <property type="entry name" value="Nucleic acid-binding proteins"/>
    <property type="match status" value="1"/>
</dbReference>
<name>A0A550J9C5_9BACT</name>
<dbReference type="OrthoDB" id="9801597at2"/>
<dbReference type="Pfam" id="PF13509">
    <property type="entry name" value="S1_2"/>
    <property type="match status" value="1"/>
</dbReference>
<dbReference type="InterPro" id="IPR014464">
    <property type="entry name" value="CvfB_fam"/>
</dbReference>